<dbReference type="PANTHER" id="PTHR28082:SF1">
    <property type="entry name" value="HELPER OF TIM PROTEIN 13"/>
    <property type="match status" value="1"/>
</dbReference>
<comment type="caution">
    <text evidence="6">The sequence shown here is derived from an EMBL/GenBank/DDBJ whole genome shotgun (WGS) entry which is preliminary data.</text>
</comment>
<accession>A0A7C8MNM9</accession>
<dbReference type="OrthoDB" id="411372at2759"/>
<keyword evidence="3" id="KW-0862">Zinc</keyword>
<dbReference type="SUPFAM" id="SSF161219">
    <property type="entry name" value="CHY zinc finger-like"/>
    <property type="match status" value="1"/>
</dbReference>
<evidence type="ECO:0000256" key="4">
    <source>
        <dbReference type="PROSITE-ProRule" id="PRU00601"/>
    </source>
</evidence>
<gene>
    <name evidence="6" type="ORF">BDV95DRAFT_489264</name>
</gene>
<keyword evidence="1" id="KW-0479">Metal-binding</keyword>
<dbReference type="GO" id="GO:0045041">
    <property type="term" value="P:protein import into mitochondrial intermembrane space"/>
    <property type="evidence" value="ECO:0007669"/>
    <property type="project" value="TreeGrafter"/>
</dbReference>
<name>A0A7C8MNM9_9PLEO</name>
<organism evidence="6 7">
    <name type="scientific">Massariosphaeria phaeospora</name>
    <dbReference type="NCBI Taxonomy" id="100035"/>
    <lineage>
        <taxon>Eukaryota</taxon>
        <taxon>Fungi</taxon>
        <taxon>Dikarya</taxon>
        <taxon>Ascomycota</taxon>
        <taxon>Pezizomycotina</taxon>
        <taxon>Dothideomycetes</taxon>
        <taxon>Pleosporomycetidae</taxon>
        <taxon>Pleosporales</taxon>
        <taxon>Pleosporales incertae sedis</taxon>
        <taxon>Massariosphaeria</taxon>
    </lineage>
</organism>
<protein>
    <submittedName>
        <fullName evidence="6">Zinc finger CHY domain-containing protein</fullName>
    </submittedName>
</protein>
<evidence type="ECO:0000256" key="2">
    <source>
        <dbReference type="ARBA" id="ARBA00022771"/>
    </source>
</evidence>
<reference evidence="6 7" key="1">
    <citation type="submission" date="2020-01" db="EMBL/GenBank/DDBJ databases">
        <authorList>
            <consortium name="DOE Joint Genome Institute"/>
            <person name="Haridas S."/>
            <person name="Albert R."/>
            <person name="Binder M."/>
            <person name="Bloem J."/>
            <person name="Labutti K."/>
            <person name="Salamov A."/>
            <person name="Andreopoulos B."/>
            <person name="Baker S.E."/>
            <person name="Barry K."/>
            <person name="Bills G."/>
            <person name="Bluhm B.H."/>
            <person name="Cannon C."/>
            <person name="Castanera R."/>
            <person name="Culley D.E."/>
            <person name="Daum C."/>
            <person name="Ezra D."/>
            <person name="Gonzalez J.B."/>
            <person name="Henrissat B."/>
            <person name="Kuo A."/>
            <person name="Liang C."/>
            <person name="Lipzen A."/>
            <person name="Lutzoni F."/>
            <person name="Magnuson J."/>
            <person name="Mondo S."/>
            <person name="Nolan M."/>
            <person name="Ohm R."/>
            <person name="Pangilinan J."/>
            <person name="Park H.-J.H."/>
            <person name="Ramirez L."/>
            <person name="Alfaro M."/>
            <person name="Sun H."/>
            <person name="Tritt A."/>
            <person name="Yoshinaga Y."/>
            <person name="Zwiers L.-H.L."/>
            <person name="Turgeon B.G."/>
            <person name="Goodwin S.B."/>
            <person name="Spatafora J.W."/>
            <person name="Crous P.W."/>
            <person name="Grigoriev I.V."/>
        </authorList>
    </citation>
    <scope>NUCLEOTIDE SEQUENCE [LARGE SCALE GENOMIC DNA]</scope>
    <source>
        <strain evidence="6 7">CBS 611.86</strain>
    </source>
</reference>
<evidence type="ECO:0000313" key="7">
    <source>
        <dbReference type="Proteomes" id="UP000481861"/>
    </source>
</evidence>
<dbReference type="Proteomes" id="UP000481861">
    <property type="component" value="Unassembled WGS sequence"/>
</dbReference>
<dbReference type="GO" id="GO:0005758">
    <property type="term" value="C:mitochondrial intermembrane space"/>
    <property type="evidence" value="ECO:0007669"/>
    <property type="project" value="TreeGrafter"/>
</dbReference>
<keyword evidence="7" id="KW-1185">Reference proteome</keyword>
<dbReference type="AlphaFoldDB" id="A0A7C8MNM9"/>
<dbReference type="InterPro" id="IPR008913">
    <property type="entry name" value="Znf_CHY"/>
</dbReference>
<dbReference type="PANTHER" id="PTHR28082">
    <property type="entry name" value="ZINC FINGER PROTEIN"/>
    <property type="match status" value="1"/>
</dbReference>
<evidence type="ECO:0000259" key="5">
    <source>
        <dbReference type="PROSITE" id="PS51266"/>
    </source>
</evidence>
<evidence type="ECO:0000256" key="1">
    <source>
        <dbReference type="ARBA" id="ARBA00022723"/>
    </source>
</evidence>
<evidence type="ECO:0000313" key="6">
    <source>
        <dbReference type="EMBL" id="KAF2873644.1"/>
    </source>
</evidence>
<proteinExistence type="predicted"/>
<sequence>MANSNGDSSAHARPTVHGLAVSPATQCAHWASPLDIIAVKHACCRKFYACICCHNACEAHEPEVWTRDRRAEKAVLCGACGHVLSVQEYMESGSRCPECREGFNPACKAHWGLYFELEKSLCSMVLTSSGV</sequence>
<evidence type="ECO:0000256" key="3">
    <source>
        <dbReference type="ARBA" id="ARBA00022833"/>
    </source>
</evidence>
<dbReference type="GO" id="GO:0008270">
    <property type="term" value="F:zinc ion binding"/>
    <property type="evidence" value="ECO:0007669"/>
    <property type="project" value="UniProtKB-KW"/>
</dbReference>
<dbReference type="InterPro" id="IPR052604">
    <property type="entry name" value="Mito_Tim_assembly_helper"/>
</dbReference>
<keyword evidence="2 4" id="KW-0863">Zinc-finger</keyword>
<dbReference type="InterPro" id="IPR037274">
    <property type="entry name" value="Znf_CHY_sf"/>
</dbReference>
<dbReference type="PROSITE" id="PS51266">
    <property type="entry name" value="ZF_CHY"/>
    <property type="match status" value="1"/>
</dbReference>
<dbReference type="EMBL" id="JAADJZ010000007">
    <property type="protein sequence ID" value="KAF2873644.1"/>
    <property type="molecule type" value="Genomic_DNA"/>
</dbReference>
<feature type="domain" description="CHY-type" evidence="5">
    <location>
        <begin position="20"/>
        <end position="101"/>
    </location>
</feature>